<keyword evidence="7" id="KW-1185">Reference proteome</keyword>
<comment type="similarity">
    <text evidence="1">Belongs to the peptidase S28 family.</text>
</comment>
<keyword evidence="4" id="KW-0378">Hydrolase</keyword>
<dbReference type="HOGENOM" id="CLU_912748_0_0_1"/>
<dbReference type="GO" id="GO:0008239">
    <property type="term" value="F:dipeptidyl-peptidase activity"/>
    <property type="evidence" value="ECO:0007669"/>
    <property type="project" value="TreeGrafter"/>
</dbReference>
<evidence type="ECO:0000313" key="7">
    <source>
        <dbReference type="Proteomes" id="UP000054248"/>
    </source>
</evidence>
<dbReference type="InterPro" id="IPR008758">
    <property type="entry name" value="Peptidase_S28"/>
</dbReference>
<evidence type="ECO:0000313" key="6">
    <source>
        <dbReference type="EMBL" id="KIO19487.1"/>
    </source>
</evidence>
<dbReference type="GO" id="GO:0070008">
    <property type="term" value="F:serine-type exopeptidase activity"/>
    <property type="evidence" value="ECO:0007669"/>
    <property type="project" value="InterPro"/>
</dbReference>
<dbReference type="PANTHER" id="PTHR11010:SF23">
    <property type="entry name" value="SERINE PEPTIDASE"/>
    <property type="match status" value="1"/>
</dbReference>
<protein>
    <submittedName>
        <fullName evidence="6">Uncharacterized protein</fullName>
    </submittedName>
</protein>
<name>A0A0C3LDF5_9AGAM</name>
<dbReference type="OrthoDB" id="1735038at2759"/>
<dbReference type="Proteomes" id="UP000054248">
    <property type="component" value="Unassembled WGS sequence"/>
</dbReference>
<evidence type="ECO:0000256" key="4">
    <source>
        <dbReference type="ARBA" id="ARBA00022801"/>
    </source>
</evidence>
<dbReference type="AlphaFoldDB" id="A0A0C3LDF5"/>
<evidence type="ECO:0000256" key="5">
    <source>
        <dbReference type="ARBA" id="ARBA00023180"/>
    </source>
</evidence>
<dbReference type="SUPFAM" id="SSF53474">
    <property type="entry name" value="alpha/beta-Hydrolases"/>
    <property type="match status" value="1"/>
</dbReference>
<dbReference type="PANTHER" id="PTHR11010">
    <property type="entry name" value="PROTEASE S28 PRO-X CARBOXYPEPTIDASE-RELATED"/>
    <property type="match status" value="1"/>
</dbReference>
<keyword evidence="5" id="KW-0325">Glycoprotein</keyword>
<evidence type="ECO:0000256" key="2">
    <source>
        <dbReference type="ARBA" id="ARBA00022670"/>
    </source>
</evidence>
<keyword evidence="2" id="KW-0645">Protease</keyword>
<evidence type="ECO:0000256" key="3">
    <source>
        <dbReference type="ARBA" id="ARBA00022729"/>
    </source>
</evidence>
<keyword evidence="3" id="KW-0732">Signal</keyword>
<accession>A0A0C3LDF5</accession>
<dbReference type="EMBL" id="KN823218">
    <property type="protein sequence ID" value="KIO19487.1"/>
    <property type="molecule type" value="Genomic_DNA"/>
</dbReference>
<sequence>MACDDEVITHWSLEMRGWLLTPQDKRGTCWDDPNPQSVPVVVKGLSAMYNLRRVFKGPFAKLSLLSQVSPHSLLAASFPSTSLKMLIPSSLFVLATTLLSYVSANNTSFPLSTVLRNPPPPPPASDSGNPLASQSHYFNQLIDHTNPSRGTFKQRYFFTDEFWTHQGDPIVVSNPGEQSADGFDVELTSPASLQRAVMMSLGAAGVVLEHRYYYGNSSPYQTLSKGNLKYLTLDQAIEDLKCFAEHAKLPWTKKATSSHPDKVPWVNMGCSYLGVLSAYTQQKYPSKFAAAWASSAPVQAQGDFW</sequence>
<reference evidence="6 7" key="1">
    <citation type="submission" date="2014-04" db="EMBL/GenBank/DDBJ databases">
        <authorList>
            <consortium name="DOE Joint Genome Institute"/>
            <person name="Kuo A."/>
            <person name="Girlanda M."/>
            <person name="Perotto S."/>
            <person name="Kohler A."/>
            <person name="Nagy L.G."/>
            <person name="Floudas D."/>
            <person name="Copeland A."/>
            <person name="Barry K.W."/>
            <person name="Cichocki N."/>
            <person name="Veneault-Fourrey C."/>
            <person name="LaButti K."/>
            <person name="Lindquist E.A."/>
            <person name="Lipzen A."/>
            <person name="Lundell T."/>
            <person name="Morin E."/>
            <person name="Murat C."/>
            <person name="Sun H."/>
            <person name="Tunlid A."/>
            <person name="Henrissat B."/>
            <person name="Grigoriev I.V."/>
            <person name="Hibbett D.S."/>
            <person name="Martin F."/>
            <person name="Nordberg H.P."/>
            <person name="Cantor M.N."/>
            <person name="Hua S.X."/>
        </authorList>
    </citation>
    <scope>NUCLEOTIDE SEQUENCE [LARGE SCALE GENOMIC DNA]</scope>
    <source>
        <strain evidence="6 7">MUT 4182</strain>
    </source>
</reference>
<dbReference type="GO" id="GO:0006508">
    <property type="term" value="P:proteolysis"/>
    <property type="evidence" value="ECO:0007669"/>
    <property type="project" value="UniProtKB-KW"/>
</dbReference>
<dbReference type="InterPro" id="IPR029058">
    <property type="entry name" value="AB_hydrolase_fold"/>
</dbReference>
<gene>
    <name evidence="6" type="ORF">M407DRAFT_30852</name>
</gene>
<evidence type="ECO:0000256" key="1">
    <source>
        <dbReference type="ARBA" id="ARBA00011079"/>
    </source>
</evidence>
<dbReference type="Gene3D" id="3.40.50.1820">
    <property type="entry name" value="alpha/beta hydrolase"/>
    <property type="match status" value="1"/>
</dbReference>
<organism evidence="6 7">
    <name type="scientific">Tulasnella calospora MUT 4182</name>
    <dbReference type="NCBI Taxonomy" id="1051891"/>
    <lineage>
        <taxon>Eukaryota</taxon>
        <taxon>Fungi</taxon>
        <taxon>Dikarya</taxon>
        <taxon>Basidiomycota</taxon>
        <taxon>Agaricomycotina</taxon>
        <taxon>Agaricomycetes</taxon>
        <taxon>Cantharellales</taxon>
        <taxon>Tulasnellaceae</taxon>
        <taxon>Tulasnella</taxon>
    </lineage>
</organism>
<reference evidence="7" key="2">
    <citation type="submission" date="2015-01" db="EMBL/GenBank/DDBJ databases">
        <title>Evolutionary Origins and Diversification of the Mycorrhizal Mutualists.</title>
        <authorList>
            <consortium name="DOE Joint Genome Institute"/>
            <consortium name="Mycorrhizal Genomics Consortium"/>
            <person name="Kohler A."/>
            <person name="Kuo A."/>
            <person name="Nagy L.G."/>
            <person name="Floudas D."/>
            <person name="Copeland A."/>
            <person name="Barry K.W."/>
            <person name="Cichocki N."/>
            <person name="Veneault-Fourrey C."/>
            <person name="LaButti K."/>
            <person name="Lindquist E.A."/>
            <person name="Lipzen A."/>
            <person name="Lundell T."/>
            <person name="Morin E."/>
            <person name="Murat C."/>
            <person name="Riley R."/>
            <person name="Ohm R."/>
            <person name="Sun H."/>
            <person name="Tunlid A."/>
            <person name="Henrissat B."/>
            <person name="Grigoriev I.V."/>
            <person name="Hibbett D.S."/>
            <person name="Martin F."/>
        </authorList>
    </citation>
    <scope>NUCLEOTIDE SEQUENCE [LARGE SCALE GENOMIC DNA]</scope>
    <source>
        <strain evidence="7">MUT 4182</strain>
    </source>
</reference>
<dbReference type="Pfam" id="PF05577">
    <property type="entry name" value="Peptidase_S28"/>
    <property type="match status" value="1"/>
</dbReference>
<proteinExistence type="inferred from homology"/>